<evidence type="ECO:0000256" key="2">
    <source>
        <dbReference type="ARBA" id="ARBA00022692"/>
    </source>
</evidence>
<evidence type="ECO:0000256" key="6">
    <source>
        <dbReference type="SAM" id="Phobius"/>
    </source>
</evidence>
<feature type="compositionally biased region" description="Basic residues" evidence="5">
    <location>
        <begin position="126"/>
        <end position="141"/>
    </location>
</feature>
<protein>
    <recommendedName>
        <fullName evidence="8">Late embryogenesis abundant protein LEA-2 subgroup domain-containing protein</fullName>
    </recommendedName>
</protein>
<dbReference type="InterPro" id="IPR004864">
    <property type="entry name" value="LEA_2"/>
</dbReference>
<sequence>MWRFVLAGMLSGFRPLPRIGRSNTMAGFIVVLLLVALQHRMAAPQHCRCVLAHLSPLHRNTQPAARWRQETRRRSVVSEDTTRAGGGGSAAAVVAWPNMTSDKGVGSWGSRARGDDVGVKDEREQTRRKKKETRRREHRSSRTPLPTSNQPLSSPPSSASPSKLRLSKAPTDLITRAQAPPPRPAIPRPPTTPLPMAKTTQPLAGERDPLLFPSSAAAGSPPPYLDHHPADSYAVLFVPVRRRLRRGGRCVGPCLAALCLLALAGFFLWPADPDVSLARLRLSHVSVVARPAVAINISAALKVRVRNPDFFALDYSRLDVDIGYRGSQLGRVTSGGGRVRARAVSYVDADLELNGIRVVEDAIYLIEDLARGSVPFDTVVEVEGHLHLFFLSVPVKVRAAETLYADLIT</sequence>
<dbReference type="Pfam" id="PF03168">
    <property type="entry name" value="LEA_2"/>
    <property type="match status" value="1"/>
</dbReference>
<feature type="transmembrane region" description="Helical" evidence="6">
    <location>
        <begin position="255"/>
        <end position="271"/>
    </location>
</feature>
<feature type="compositionally biased region" description="Low complexity" evidence="5">
    <location>
        <begin position="142"/>
        <end position="164"/>
    </location>
</feature>
<feature type="compositionally biased region" description="Pro residues" evidence="5">
    <location>
        <begin position="179"/>
        <end position="193"/>
    </location>
</feature>
<keyword evidence="10" id="KW-1185">Reference proteome</keyword>
<dbReference type="InterPro" id="IPR044839">
    <property type="entry name" value="NDR1-like"/>
</dbReference>
<dbReference type="PANTHER" id="PTHR31234">
    <property type="entry name" value="LATE EMBRYOGENESIS ABUNDANT (LEA) HYDROXYPROLINE-RICH GLYCOPROTEIN FAMILY"/>
    <property type="match status" value="1"/>
</dbReference>
<dbReference type="OrthoDB" id="1917236at2759"/>
<feature type="chain" id="PRO_5032933082" description="Late embryogenesis abundant protein LEA-2 subgroup domain-containing protein" evidence="7">
    <location>
        <begin position="43"/>
        <end position="409"/>
    </location>
</feature>
<evidence type="ECO:0000256" key="1">
    <source>
        <dbReference type="ARBA" id="ARBA00004167"/>
    </source>
</evidence>
<evidence type="ECO:0000256" key="5">
    <source>
        <dbReference type="SAM" id="MobiDB-lite"/>
    </source>
</evidence>
<evidence type="ECO:0000313" key="10">
    <source>
        <dbReference type="Proteomes" id="UP000636709"/>
    </source>
</evidence>
<keyword evidence="2 6" id="KW-0812">Transmembrane</keyword>
<feature type="domain" description="Late embryogenesis abundant protein LEA-2 subgroup" evidence="8">
    <location>
        <begin position="302"/>
        <end position="398"/>
    </location>
</feature>
<name>A0A835FC25_9POAL</name>
<dbReference type="SUPFAM" id="SSF117070">
    <property type="entry name" value="LEA14-like"/>
    <property type="match status" value="1"/>
</dbReference>
<accession>A0A835FC25</accession>
<keyword evidence="7" id="KW-0732">Signal</keyword>
<feature type="region of interest" description="Disordered" evidence="5">
    <location>
        <begin position="61"/>
        <end position="207"/>
    </location>
</feature>
<evidence type="ECO:0000256" key="7">
    <source>
        <dbReference type="SAM" id="SignalP"/>
    </source>
</evidence>
<dbReference type="EMBL" id="JACEFO010001597">
    <property type="protein sequence ID" value="KAF8733819.1"/>
    <property type="molecule type" value="Genomic_DNA"/>
</dbReference>
<keyword evidence="3 6" id="KW-1133">Transmembrane helix</keyword>
<evidence type="ECO:0000313" key="9">
    <source>
        <dbReference type="EMBL" id="KAF8733819.1"/>
    </source>
</evidence>
<dbReference type="Gene3D" id="2.60.40.1820">
    <property type="match status" value="1"/>
</dbReference>
<dbReference type="GO" id="GO:0098542">
    <property type="term" value="P:defense response to other organism"/>
    <property type="evidence" value="ECO:0007669"/>
    <property type="project" value="InterPro"/>
</dbReference>
<feature type="compositionally biased region" description="Basic and acidic residues" evidence="5">
    <location>
        <begin position="67"/>
        <end position="82"/>
    </location>
</feature>
<dbReference type="AlphaFoldDB" id="A0A835FC25"/>
<gene>
    <name evidence="9" type="ORF">HU200_014669</name>
</gene>
<evidence type="ECO:0000259" key="8">
    <source>
        <dbReference type="Pfam" id="PF03168"/>
    </source>
</evidence>
<dbReference type="GO" id="GO:0016020">
    <property type="term" value="C:membrane"/>
    <property type="evidence" value="ECO:0007669"/>
    <property type="project" value="UniProtKB-SubCell"/>
</dbReference>
<comment type="caution">
    <text evidence="9">The sequence shown here is derived from an EMBL/GenBank/DDBJ whole genome shotgun (WGS) entry which is preliminary data.</text>
</comment>
<evidence type="ECO:0000256" key="4">
    <source>
        <dbReference type="ARBA" id="ARBA00023136"/>
    </source>
</evidence>
<dbReference type="PANTHER" id="PTHR31234:SF4">
    <property type="entry name" value="EXPRESSED PROTEIN"/>
    <property type="match status" value="1"/>
</dbReference>
<evidence type="ECO:0000256" key="3">
    <source>
        <dbReference type="ARBA" id="ARBA00022989"/>
    </source>
</evidence>
<organism evidence="9 10">
    <name type="scientific">Digitaria exilis</name>
    <dbReference type="NCBI Taxonomy" id="1010633"/>
    <lineage>
        <taxon>Eukaryota</taxon>
        <taxon>Viridiplantae</taxon>
        <taxon>Streptophyta</taxon>
        <taxon>Embryophyta</taxon>
        <taxon>Tracheophyta</taxon>
        <taxon>Spermatophyta</taxon>
        <taxon>Magnoliopsida</taxon>
        <taxon>Liliopsida</taxon>
        <taxon>Poales</taxon>
        <taxon>Poaceae</taxon>
        <taxon>PACMAD clade</taxon>
        <taxon>Panicoideae</taxon>
        <taxon>Panicodae</taxon>
        <taxon>Paniceae</taxon>
        <taxon>Anthephorinae</taxon>
        <taxon>Digitaria</taxon>
    </lineage>
</organism>
<feature type="signal peptide" evidence="7">
    <location>
        <begin position="1"/>
        <end position="42"/>
    </location>
</feature>
<keyword evidence="4 6" id="KW-0472">Membrane</keyword>
<comment type="subcellular location">
    <subcellularLocation>
        <location evidence="1">Membrane</location>
        <topology evidence="1">Single-pass membrane protein</topology>
    </subcellularLocation>
</comment>
<reference evidence="9" key="1">
    <citation type="submission" date="2020-07" db="EMBL/GenBank/DDBJ databases">
        <title>Genome sequence and genetic diversity analysis of an under-domesticated orphan crop, white fonio (Digitaria exilis).</title>
        <authorList>
            <person name="Bennetzen J.L."/>
            <person name="Chen S."/>
            <person name="Ma X."/>
            <person name="Wang X."/>
            <person name="Yssel A.E.J."/>
            <person name="Chaluvadi S.R."/>
            <person name="Johnson M."/>
            <person name="Gangashetty P."/>
            <person name="Hamidou F."/>
            <person name="Sanogo M.D."/>
            <person name="Zwaenepoel A."/>
            <person name="Wallace J."/>
            <person name="Van De Peer Y."/>
            <person name="Van Deynze A."/>
        </authorList>
    </citation>
    <scope>NUCLEOTIDE SEQUENCE</scope>
    <source>
        <tissue evidence="9">Leaves</tissue>
    </source>
</reference>
<proteinExistence type="predicted"/>
<feature type="compositionally biased region" description="Basic and acidic residues" evidence="5">
    <location>
        <begin position="112"/>
        <end position="125"/>
    </location>
</feature>
<dbReference type="FunFam" id="2.60.40.1820:FF:000005">
    <property type="entry name" value="Expressed protein"/>
    <property type="match status" value="1"/>
</dbReference>
<dbReference type="Proteomes" id="UP000636709">
    <property type="component" value="Unassembled WGS sequence"/>
</dbReference>